<reference evidence="7" key="1">
    <citation type="journal article" date="2013" name="Environ. Microbiol.">
        <title>Microbiota from the distal guts of lean and obese adolescents exhibit partial functional redundancy besides clear differences in community structure.</title>
        <authorList>
            <person name="Ferrer M."/>
            <person name="Ruiz A."/>
            <person name="Lanza F."/>
            <person name="Haange S.B."/>
            <person name="Oberbach A."/>
            <person name="Till H."/>
            <person name="Bargiela R."/>
            <person name="Campoy C."/>
            <person name="Segura M.T."/>
            <person name="Richter M."/>
            <person name="von Bergen M."/>
            <person name="Seifert J."/>
            <person name="Suarez A."/>
        </authorList>
    </citation>
    <scope>NUCLEOTIDE SEQUENCE</scope>
</reference>
<evidence type="ECO:0000313" key="7">
    <source>
        <dbReference type="EMBL" id="EKC77138.1"/>
    </source>
</evidence>
<comment type="similarity">
    <text evidence="2">Belongs to the VirD4/TraG family.</text>
</comment>
<protein>
    <submittedName>
        <fullName evidence="7">Type IV secretory pathway, VirD4 component</fullName>
    </submittedName>
</protein>
<feature type="non-terminal residue" evidence="7">
    <location>
        <position position="1"/>
    </location>
</feature>
<keyword evidence="3" id="KW-1003">Cell membrane</keyword>
<evidence type="ECO:0000256" key="6">
    <source>
        <dbReference type="ARBA" id="ARBA00023136"/>
    </source>
</evidence>
<keyword evidence="6" id="KW-0472">Membrane</keyword>
<dbReference type="EMBL" id="AJWY01002855">
    <property type="protein sequence ID" value="EKC77138.1"/>
    <property type="molecule type" value="Genomic_DNA"/>
</dbReference>
<dbReference type="InterPro" id="IPR003688">
    <property type="entry name" value="TraG/VirD4"/>
</dbReference>
<evidence type="ECO:0000256" key="5">
    <source>
        <dbReference type="ARBA" id="ARBA00022989"/>
    </source>
</evidence>
<evidence type="ECO:0000256" key="3">
    <source>
        <dbReference type="ARBA" id="ARBA00022475"/>
    </source>
</evidence>
<evidence type="ECO:0000256" key="2">
    <source>
        <dbReference type="ARBA" id="ARBA00008806"/>
    </source>
</evidence>
<name>K1U4L0_9ZZZZ</name>
<accession>K1U4L0</accession>
<gene>
    <name evidence="7" type="ORF">LEA_04328</name>
</gene>
<sequence>TTGYVYPNLLEASASYVVLDPKGEVCRNTAGYLQSKGYAVKVLNLVNPSRSWGYNPFAYIRKDTDTDAYAEDDIQKIVTAIYKATTAPNSQTIDPFWDEAGKMLLSALMYLLYYFGAEDEKNFPYLMNLIRAGRIENSEDDEQRSALDILFQSIEQRYPDHICVRYYKNATSGAGKTQQSVQITLLARLQKFEISSVASMSIQDELELSII</sequence>
<feature type="non-terminal residue" evidence="7">
    <location>
        <position position="211"/>
    </location>
</feature>
<organism evidence="7">
    <name type="scientific">human gut metagenome</name>
    <dbReference type="NCBI Taxonomy" id="408170"/>
    <lineage>
        <taxon>unclassified sequences</taxon>
        <taxon>metagenomes</taxon>
        <taxon>organismal metagenomes</taxon>
    </lineage>
</organism>
<comment type="caution">
    <text evidence="7">The sequence shown here is derived from an EMBL/GenBank/DDBJ whole genome shotgun (WGS) entry which is preliminary data.</text>
</comment>
<dbReference type="PANTHER" id="PTHR37937:SF1">
    <property type="entry name" value="CONJUGATIVE TRANSFER: DNA TRANSPORT"/>
    <property type="match status" value="1"/>
</dbReference>
<proteinExistence type="inferred from homology"/>
<dbReference type="PANTHER" id="PTHR37937">
    <property type="entry name" value="CONJUGATIVE TRANSFER: DNA TRANSPORT"/>
    <property type="match status" value="1"/>
</dbReference>
<keyword evidence="4" id="KW-0812">Transmembrane</keyword>
<dbReference type="GO" id="GO:0005886">
    <property type="term" value="C:plasma membrane"/>
    <property type="evidence" value="ECO:0007669"/>
    <property type="project" value="UniProtKB-SubCell"/>
</dbReference>
<evidence type="ECO:0000256" key="4">
    <source>
        <dbReference type="ARBA" id="ARBA00022692"/>
    </source>
</evidence>
<dbReference type="Pfam" id="PF02534">
    <property type="entry name" value="T4SS-DNA_transf"/>
    <property type="match status" value="1"/>
</dbReference>
<comment type="subcellular location">
    <subcellularLocation>
        <location evidence="1">Cell membrane</location>
        <topology evidence="1">Multi-pass membrane protein</topology>
    </subcellularLocation>
</comment>
<dbReference type="InterPro" id="IPR027417">
    <property type="entry name" value="P-loop_NTPase"/>
</dbReference>
<keyword evidence="5" id="KW-1133">Transmembrane helix</keyword>
<dbReference type="SUPFAM" id="SSF52540">
    <property type="entry name" value="P-loop containing nucleoside triphosphate hydrolases"/>
    <property type="match status" value="1"/>
</dbReference>
<dbReference type="InterPro" id="IPR051539">
    <property type="entry name" value="T4SS-coupling_protein"/>
</dbReference>
<evidence type="ECO:0000256" key="1">
    <source>
        <dbReference type="ARBA" id="ARBA00004651"/>
    </source>
</evidence>
<dbReference type="AlphaFoldDB" id="K1U4L0"/>